<dbReference type="OrthoDB" id="6244550at2759"/>
<dbReference type="GO" id="GO:0031267">
    <property type="term" value="F:small GTPase binding"/>
    <property type="evidence" value="ECO:0007669"/>
    <property type="project" value="TreeGrafter"/>
</dbReference>
<feature type="domain" description="DH" evidence="2">
    <location>
        <begin position="99"/>
        <end position="285"/>
    </location>
</feature>
<protein>
    <recommendedName>
        <fullName evidence="2">DH domain-containing protein</fullName>
    </recommendedName>
</protein>
<feature type="region of interest" description="Disordered" evidence="1">
    <location>
        <begin position="73"/>
        <end position="96"/>
    </location>
</feature>
<keyword evidence="4" id="KW-1185">Reference proteome</keyword>
<name>A0A1E3HGV6_9TREE</name>
<gene>
    <name evidence="3" type="ORF">L202_06533</name>
</gene>
<dbReference type="InterPro" id="IPR000219">
    <property type="entry name" value="DH_dom"/>
</dbReference>
<dbReference type="GeneID" id="30157842"/>
<evidence type="ECO:0000259" key="2">
    <source>
        <dbReference type="PROSITE" id="PS50010"/>
    </source>
</evidence>
<dbReference type="Proteomes" id="UP000094065">
    <property type="component" value="Unassembled WGS sequence"/>
</dbReference>
<dbReference type="GO" id="GO:0005085">
    <property type="term" value="F:guanyl-nucleotide exchange factor activity"/>
    <property type="evidence" value="ECO:0007669"/>
    <property type="project" value="InterPro"/>
</dbReference>
<dbReference type="InterPro" id="IPR035899">
    <property type="entry name" value="DBL_dom_sf"/>
</dbReference>
<feature type="region of interest" description="Disordered" evidence="1">
    <location>
        <begin position="614"/>
        <end position="644"/>
    </location>
</feature>
<dbReference type="EMBL" id="AWGJ01000010">
    <property type="protein sequence ID" value="ODN75365.1"/>
    <property type="molecule type" value="Genomic_DNA"/>
</dbReference>
<evidence type="ECO:0000313" key="3">
    <source>
        <dbReference type="EMBL" id="ODN75365.1"/>
    </source>
</evidence>
<dbReference type="PANTHER" id="PTHR45924">
    <property type="entry name" value="FI17866P1"/>
    <property type="match status" value="1"/>
</dbReference>
<dbReference type="PANTHER" id="PTHR45924:SF2">
    <property type="entry name" value="FI17866P1"/>
    <property type="match status" value="1"/>
</dbReference>
<accession>A0A1E3HGV6</accession>
<proteinExistence type="predicted"/>
<feature type="region of interest" description="Disordered" evidence="1">
    <location>
        <begin position="660"/>
        <end position="709"/>
    </location>
</feature>
<dbReference type="SUPFAM" id="SSF48065">
    <property type="entry name" value="DBL homology domain (DH-domain)"/>
    <property type="match status" value="1"/>
</dbReference>
<feature type="region of interest" description="Disordered" evidence="1">
    <location>
        <begin position="1"/>
        <end position="57"/>
    </location>
</feature>
<feature type="compositionally biased region" description="Polar residues" evidence="1">
    <location>
        <begin position="36"/>
        <end position="57"/>
    </location>
</feature>
<feature type="compositionally biased region" description="Polar residues" evidence="1">
    <location>
        <begin position="684"/>
        <end position="693"/>
    </location>
</feature>
<dbReference type="PROSITE" id="PS50010">
    <property type="entry name" value="DH_2"/>
    <property type="match status" value="1"/>
</dbReference>
<feature type="compositionally biased region" description="Polar residues" evidence="1">
    <location>
        <begin position="1"/>
        <end position="10"/>
    </location>
</feature>
<feature type="compositionally biased region" description="Acidic residues" evidence="1">
    <location>
        <begin position="768"/>
        <end position="783"/>
    </location>
</feature>
<dbReference type="RefSeq" id="XP_018991015.1">
    <property type="nucleotide sequence ID" value="XM_019141040.1"/>
</dbReference>
<reference evidence="3 4" key="1">
    <citation type="submission" date="2016-06" db="EMBL/GenBank/DDBJ databases">
        <title>Evolution of pathogenesis and genome organization in the Tremellales.</title>
        <authorList>
            <person name="Cuomo C."/>
            <person name="Litvintseva A."/>
            <person name="Heitman J."/>
            <person name="Chen Y."/>
            <person name="Sun S."/>
            <person name="Springer D."/>
            <person name="Dromer F."/>
            <person name="Young S."/>
            <person name="Zeng Q."/>
            <person name="Chapman S."/>
            <person name="Gujja S."/>
            <person name="Saif S."/>
            <person name="Birren B."/>
        </authorList>
    </citation>
    <scope>NUCLEOTIDE SEQUENCE [LARGE SCALE GENOMIC DNA]</scope>
    <source>
        <strain evidence="3 4">CBS 6039</strain>
    </source>
</reference>
<dbReference type="AlphaFoldDB" id="A0A1E3HGV6"/>
<evidence type="ECO:0000313" key="4">
    <source>
        <dbReference type="Proteomes" id="UP000094065"/>
    </source>
</evidence>
<dbReference type="Gene3D" id="1.20.900.10">
    <property type="entry name" value="Dbl homology (DH) domain"/>
    <property type="match status" value="1"/>
</dbReference>
<feature type="region of interest" description="Disordered" evidence="1">
    <location>
        <begin position="738"/>
        <end position="787"/>
    </location>
</feature>
<evidence type="ECO:0000256" key="1">
    <source>
        <dbReference type="SAM" id="MobiDB-lite"/>
    </source>
</evidence>
<dbReference type="Pfam" id="PF00621">
    <property type="entry name" value="RhoGEF"/>
    <property type="match status" value="1"/>
</dbReference>
<dbReference type="STRING" id="1295533.A0A1E3HGV6"/>
<sequence length="902" mass="99738">MYNVNHSGYDSQHHPTDVPDTQLPKALSSYYPPRSRSITPSYSPSPDGEQWSTPYVNSGSDAQLADLRYSVPMPEPRFSHTSNSGSSIVESTSNDYDSHARNPLVDLIESEKVYVDRLGLTIRRAAGAWSKKNFPPPKLDAMFRCIEACYRANKGFGQKLKDIGHNPSNPKALGDVLMRWIDDLEPAYLMYTSNFLTGFDTYPPVSANAALPGILEEMSASSIPVPPLDRWTLDALFVLPYTRLRYYRKLYTRLLRSTKEGRKDHGLLMVANDRLDKLVETVELRLEMDVSDKDGDAMSPQDQQQRELGSVISSARNDVFESRINALSLNEEMKDDQVRKSDEQVAVQSLHRPAAVRSTSVEYTGEMLATALSDLELRINTERTIDLFSMQIKRCRLQMQPPNLPFERSLRSSHDVSIHFTPTATGRQIEHKRAHIFILSDLLLVAEWMDAAVKAAKMQQIAKEQPERVGKGGPMPEMWLIYPPLAGKHLMVAEGNQANVLTVMVMRKETFVIHTESEIAKDRIMKDLIDCTDYALSHSTSGINREQAMASTVSTIPNAVGHTSFPSPFQSVASSSTNPCPDRVPLDVSISANQLPSVNIRSEKEIEWPREHLYHPHSHSTGQGLTTMVALPPRGTSLPVPDQGLPELLRQSYNQVRRPLVPSRPHIQTTASPQQPGPMPLSGNRDSGLSPSSRAAAPQLSDRRAPASHSAIPGLVATSAHLDQSNALLLQQHAVRHPSGPKRLVEPPSAVFQNNFPGRDSSAWTESSADDDTPPPSPEEEEPSTLAGPATVSAQMKCKVFIKQSHQQWKSLGPGKLRLYFQAKGNVKQLVVESDSASKQMLVSTIVLTDGVERVAKTGVAVEISNRGKRTGVVYMIQLRNEASAVGLFESLLVGSDRAVVR</sequence>
<feature type="compositionally biased region" description="Polar residues" evidence="1">
    <location>
        <begin position="79"/>
        <end position="95"/>
    </location>
</feature>
<organism evidence="3 4">
    <name type="scientific">Cryptococcus amylolentus CBS 6039</name>
    <dbReference type="NCBI Taxonomy" id="1295533"/>
    <lineage>
        <taxon>Eukaryota</taxon>
        <taxon>Fungi</taxon>
        <taxon>Dikarya</taxon>
        <taxon>Basidiomycota</taxon>
        <taxon>Agaricomycotina</taxon>
        <taxon>Tremellomycetes</taxon>
        <taxon>Tremellales</taxon>
        <taxon>Cryptococcaceae</taxon>
        <taxon>Cryptococcus</taxon>
    </lineage>
</organism>
<comment type="caution">
    <text evidence="3">The sequence shown here is derived from an EMBL/GenBank/DDBJ whole genome shotgun (WGS) entry which is preliminary data.</text>
</comment>